<organism evidence="1 4">
    <name type="scientific">Araneus ventricosus</name>
    <name type="common">Orbweaver spider</name>
    <name type="synonym">Epeira ventricosa</name>
    <dbReference type="NCBI Taxonomy" id="182803"/>
    <lineage>
        <taxon>Eukaryota</taxon>
        <taxon>Metazoa</taxon>
        <taxon>Ecdysozoa</taxon>
        <taxon>Arthropoda</taxon>
        <taxon>Chelicerata</taxon>
        <taxon>Arachnida</taxon>
        <taxon>Araneae</taxon>
        <taxon>Araneomorphae</taxon>
        <taxon>Entelegynae</taxon>
        <taxon>Araneoidea</taxon>
        <taxon>Araneidae</taxon>
        <taxon>Araneus</taxon>
    </lineage>
</organism>
<keyword evidence="4" id="KW-1185">Reference proteome</keyword>
<dbReference type="EMBL" id="BGPR01139817">
    <property type="protein sequence ID" value="GBN65251.1"/>
    <property type="molecule type" value="Genomic_DNA"/>
</dbReference>
<sequence length="87" mass="9612">VWIFIGDLWVSYATAFAGIMLVEAPMMQLEKIIFKSGNKNAQNPSLNRSNSIRKQTLTAEKNANIAIFVDTDSVKSLGIDNVSHSKL</sequence>
<evidence type="ECO:0000313" key="4">
    <source>
        <dbReference type="Proteomes" id="UP000499080"/>
    </source>
</evidence>
<dbReference type="Proteomes" id="UP000499080">
    <property type="component" value="Unassembled WGS sequence"/>
</dbReference>
<gene>
    <name evidence="2" type="ORF">AVEN_217590_1</name>
    <name evidence="1" type="ORF">AVEN_47903_1</name>
    <name evidence="3" type="ORF">AVEN_68111_1</name>
</gene>
<name>A0A4Y2QPJ1_ARAVE</name>
<accession>A0A4Y2QPJ1</accession>
<proteinExistence type="predicted"/>
<evidence type="ECO:0000313" key="3">
    <source>
        <dbReference type="EMBL" id="GBN65363.1"/>
    </source>
</evidence>
<dbReference type="EMBL" id="BGPR01139799">
    <property type="protein sequence ID" value="GBN65206.1"/>
    <property type="molecule type" value="Genomic_DNA"/>
</dbReference>
<feature type="non-terminal residue" evidence="1">
    <location>
        <position position="1"/>
    </location>
</feature>
<dbReference type="AlphaFoldDB" id="A0A4Y2QPJ1"/>
<reference evidence="1 4" key="1">
    <citation type="journal article" date="2019" name="Sci. Rep.">
        <title>Orb-weaving spider Araneus ventricosus genome elucidates the spidroin gene catalogue.</title>
        <authorList>
            <person name="Kono N."/>
            <person name="Nakamura H."/>
            <person name="Ohtoshi R."/>
            <person name="Moran D.A.P."/>
            <person name="Shinohara A."/>
            <person name="Yoshida Y."/>
            <person name="Fujiwara M."/>
            <person name="Mori M."/>
            <person name="Tomita M."/>
            <person name="Arakawa K."/>
        </authorList>
    </citation>
    <scope>NUCLEOTIDE SEQUENCE [LARGE SCALE GENOMIC DNA]</scope>
</reference>
<protein>
    <submittedName>
        <fullName evidence="1">Uncharacterized protein</fullName>
    </submittedName>
</protein>
<dbReference type="EMBL" id="BGPR01139872">
    <property type="protein sequence ID" value="GBN65363.1"/>
    <property type="molecule type" value="Genomic_DNA"/>
</dbReference>
<comment type="caution">
    <text evidence="1">The sequence shown here is derived from an EMBL/GenBank/DDBJ whole genome shotgun (WGS) entry which is preliminary data.</text>
</comment>
<evidence type="ECO:0000313" key="2">
    <source>
        <dbReference type="EMBL" id="GBN65251.1"/>
    </source>
</evidence>
<evidence type="ECO:0000313" key="1">
    <source>
        <dbReference type="EMBL" id="GBN65206.1"/>
    </source>
</evidence>